<dbReference type="AlphaFoldDB" id="D9SPU7"/>
<protein>
    <submittedName>
        <fullName evidence="1">Uncharacterized protein</fullName>
    </submittedName>
</protein>
<dbReference type="CDD" id="cd06192">
    <property type="entry name" value="DHOD_e_trans_like"/>
    <property type="match status" value="1"/>
</dbReference>
<dbReference type="STRING" id="573061.Clocel_2367"/>
<dbReference type="PANTHER" id="PTHR43513">
    <property type="entry name" value="DIHYDROOROTATE DEHYDROGENASE B (NAD(+)), ELECTRON TRANSFER SUBUNIT"/>
    <property type="match status" value="1"/>
</dbReference>
<dbReference type="KEGG" id="ccb:Clocel_2367"/>
<dbReference type="PROSITE" id="PS00197">
    <property type="entry name" value="2FE2S_FER_1"/>
    <property type="match status" value="1"/>
</dbReference>
<dbReference type="Gene3D" id="2.40.30.10">
    <property type="entry name" value="Translation factors"/>
    <property type="match status" value="1"/>
</dbReference>
<dbReference type="OrthoDB" id="1704963at2"/>
<proteinExistence type="predicted"/>
<dbReference type="SUPFAM" id="SSF63380">
    <property type="entry name" value="Riboflavin synthase domain-like"/>
    <property type="match status" value="1"/>
</dbReference>
<reference evidence="1 2" key="1">
    <citation type="submission" date="2010-08" db="EMBL/GenBank/DDBJ databases">
        <title>Complete sequence of Clostridium cellulovorans 743B.</title>
        <authorList>
            <consortium name="US DOE Joint Genome Institute"/>
            <person name="Lucas S."/>
            <person name="Copeland A."/>
            <person name="Lapidus A."/>
            <person name="Cheng J.-F."/>
            <person name="Bruce D."/>
            <person name="Goodwin L."/>
            <person name="Pitluck S."/>
            <person name="Chertkov O."/>
            <person name="Detter J.C."/>
            <person name="Han C."/>
            <person name="Tapia R."/>
            <person name="Land M."/>
            <person name="Hauser L."/>
            <person name="Chang Y.-J."/>
            <person name="Jeffries C."/>
            <person name="Kyrpides N."/>
            <person name="Ivanova N."/>
            <person name="Mikhailova N."/>
            <person name="Hemme C.L."/>
            <person name="Woyke T."/>
        </authorList>
    </citation>
    <scope>NUCLEOTIDE SEQUENCE [LARGE SCALE GENOMIC DNA]</scope>
    <source>
        <strain evidence="2">ATCC 35296 / DSM 3052 / OCM 3 / 743B</strain>
    </source>
</reference>
<dbReference type="InterPro" id="IPR017938">
    <property type="entry name" value="Riboflavin_synthase-like_b-brl"/>
</dbReference>
<dbReference type="InterPro" id="IPR039261">
    <property type="entry name" value="FNR_nucleotide-bd"/>
</dbReference>
<dbReference type="GO" id="GO:0051537">
    <property type="term" value="F:2 iron, 2 sulfur cluster binding"/>
    <property type="evidence" value="ECO:0007669"/>
    <property type="project" value="InterPro"/>
</dbReference>
<dbReference type="NCBIfam" id="NF004470">
    <property type="entry name" value="PRK05802.1"/>
    <property type="match status" value="1"/>
</dbReference>
<evidence type="ECO:0000313" key="1">
    <source>
        <dbReference type="EMBL" id="ADL52083.1"/>
    </source>
</evidence>
<organism evidence="1 2">
    <name type="scientific">Clostridium cellulovorans (strain ATCC 35296 / DSM 3052 / OCM 3 / 743B)</name>
    <dbReference type="NCBI Taxonomy" id="573061"/>
    <lineage>
        <taxon>Bacteria</taxon>
        <taxon>Bacillati</taxon>
        <taxon>Bacillota</taxon>
        <taxon>Clostridia</taxon>
        <taxon>Eubacteriales</taxon>
        <taxon>Clostridiaceae</taxon>
        <taxon>Clostridium</taxon>
    </lineage>
</organism>
<dbReference type="InterPro" id="IPR050353">
    <property type="entry name" value="PyrK_electron_transfer"/>
</dbReference>
<dbReference type="InterPro" id="IPR006058">
    <property type="entry name" value="2Fe2S_fd_BS"/>
</dbReference>
<dbReference type="HOGENOM" id="CLU_926533_0_0_9"/>
<gene>
    <name evidence="1" type="ordered locus">Clocel_2367</name>
</gene>
<accession>D9SPU7</accession>
<name>D9SPU7_CLOC7</name>
<dbReference type="eggNOG" id="COG0543">
    <property type="taxonomic scope" value="Bacteria"/>
</dbReference>
<dbReference type="PANTHER" id="PTHR43513:SF3">
    <property type="entry name" value="DIHYDROOROTATE DEHYDROGENASE B (NAD(+)), ELECTRON TRANSFER SUBUNIT-RELATED"/>
    <property type="match status" value="1"/>
</dbReference>
<dbReference type="RefSeq" id="WP_010075426.1">
    <property type="nucleotide sequence ID" value="NC_014393.1"/>
</dbReference>
<dbReference type="EMBL" id="CP002160">
    <property type="protein sequence ID" value="ADL52083.1"/>
    <property type="molecule type" value="Genomic_DNA"/>
</dbReference>
<sequence length="326" mass="36642">MDYEIKDCIDSGTEYCPCPLAESHDCIICSHLQGSTFCDCKNWKGVCVYNTLKTNGNKAVKRRSTYEGTIVNKSIIGDNYIAIEVKVPHHLVEKLKDPGSFVFLRTKNSSVFFDAPISIIEADDEEDILYMALEIRGVKTKAIGKLEINDKLFVRGPYWNGVLGLKNIKNLKNEKAAIIFRGIGFACTTQVIKRMLANNNQLEVIIDPSDIKEEKILDYLKHFNVQIKSLNTMNDADLSGEVVEEIEDLIKNDIKLIYISGPDILISNIINKFGDVVKYGCSNNAKMCCGEGVCGSCTARYDGRIIKKLCKVQVDPKYIFEGRWLL</sequence>
<evidence type="ECO:0000313" key="2">
    <source>
        <dbReference type="Proteomes" id="UP000002730"/>
    </source>
</evidence>
<dbReference type="SUPFAM" id="SSF52343">
    <property type="entry name" value="Ferredoxin reductase-like, C-terminal NADP-linked domain"/>
    <property type="match status" value="1"/>
</dbReference>
<dbReference type="Proteomes" id="UP000002730">
    <property type="component" value="Chromosome"/>
</dbReference>
<keyword evidence="2" id="KW-1185">Reference proteome</keyword>